<evidence type="ECO:0000313" key="2">
    <source>
        <dbReference type="Proteomes" id="UP000005744"/>
    </source>
</evidence>
<dbReference type="PANTHER" id="PTHR45011:SF1">
    <property type="entry name" value="DAP3-BINDING CELL DEATH ENHANCER 1"/>
    <property type="match status" value="1"/>
</dbReference>
<proteinExistence type="predicted"/>
<reference evidence="1 2" key="1">
    <citation type="submission" date="2011-11" db="EMBL/GenBank/DDBJ databases">
        <title>Improved High-Quality Draft sequence of Beggiatoa alba B18lD.</title>
        <authorList>
            <consortium name="US DOE Joint Genome Institute"/>
            <person name="Lucas S."/>
            <person name="Han J."/>
            <person name="Lapidus A."/>
            <person name="Cheng J.-F."/>
            <person name="Goodwin L."/>
            <person name="Pitluck S."/>
            <person name="Peters L."/>
            <person name="Mikhailova N."/>
            <person name="Held B."/>
            <person name="Detter J.C."/>
            <person name="Han C."/>
            <person name="Tapia R."/>
            <person name="Land M."/>
            <person name="Hauser L."/>
            <person name="Kyrpides N."/>
            <person name="Ivanova N."/>
            <person name="Pagani I."/>
            <person name="Samuel K."/>
            <person name="Teske A."/>
            <person name="Mueller J."/>
            <person name="Woyke T."/>
        </authorList>
    </citation>
    <scope>NUCLEOTIDE SEQUENCE [LARGE SCALE GENOMIC DNA]</scope>
    <source>
        <strain evidence="1 2">B18LD</strain>
    </source>
</reference>
<dbReference type="HOGENOM" id="CLU_000288_36_7_6"/>
<dbReference type="EMBL" id="JH600070">
    <property type="protein sequence ID" value="EIJ41057.1"/>
    <property type="molecule type" value="Genomic_DNA"/>
</dbReference>
<dbReference type="SMART" id="SM00671">
    <property type="entry name" value="SEL1"/>
    <property type="match status" value="4"/>
</dbReference>
<sequence>MRPHDFPLYHWFFEDELTQEQVTELCKEGNRFLHGEENNGIREVKKAIDCFKQASRYNCMEAIIALGHIYTHYPPHQNATTAFYWYRRAYEQGSIEATYQLGLLYRDGKGVAVSHETAAACFLEAAEAGHAEAQCQLGMLFHKTMHYPYDNYTPAIGLFKNRAKAHFWLEKSAKQGCKQAQYELGQWYEKEATYRAHDGNLDAKVNHDLAIKWYEEARKQECHQAELCLKYLQKSPK</sequence>
<dbReference type="OrthoDB" id="1442375at2"/>
<dbReference type="InterPro" id="IPR052748">
    <property type="entry name" value="ISR_Activator"/>
</dbReference>
<dbReference type="AlphaFoldDB" id="I3CBR4"/>
<dbReference type="eggNOG" id="COG0790">
    <property type="taxonomic scope" value="Bacteria"/>
</dbReference>
<dbReference type="InterPro" id="IPR006597">
    <property type="entry name" value="Sel1-like"/>
</dbReference>
<dbReference type="SUPFAM" id="SSF81901">
    <property type="entry name" value="HCP-like"/>
    <property type="match status" value="1"/>
</dbReference>
<gene>
    <name evidence="1" type="ORF">BegalDRAFT_0133</name>
</gene>
<organism evidence="1 2">
    <name type="scientific">Beggiatoa alba B18LD</name>
    <dbReference type="NCBI Taxonomy" id="395493"/>
    <lineage>
        <taxon>Bacteria</taxon>
        <taxon>Pseudomonadati</taxon>
        <taxon>Pseudomonadota</taxon>
        <taxon>Gammaproteobacteria</taxon>
        <taxon>Thiotrichales</taxon>
        <taxon>Thiotrichaceae</taxon>
        <taxon>Beggiatoa</taxon>
    </lineage>
</organism>
<dbReference type="Gene3D" id="1.25.40.10">
    <property type="entry name" value="Tetratricopeptide repeat domain"/>
    <property type="match status" value="1"/>
</dbReference>
<dbReference type="PANTHER" id="PTHR45011">
    <property type="entry name" value="DAP3-BINDING CELL DEATH ENHANCER 1"/>
    <property type="match status" value="1"/>
</dbReference>
<name>I3CBR4_9GAMM</name>
<protein>
    <submittedName>
        <fullName evidence="1">Sel1 repeat protein</fullName>
    </submittedName>
</protein>
<accession>I3CBR4</accession>
<dbReference type="InterPro" id="IPR011990">
    <property type="entry name" value="TPR-like_helical_dom_sf"/>
</dbReference>
<dbReference type="STRING" id="395493.BegalDRAFT_0133"/>
<dbReference type="RefSeq" id="WP_002682642.1">
    <property type="nucleotide sequence ID" value="NZ_JH600070.1"/>
</dbReference>
<dbReference type="Proteomes" id="UP000005744">
    <property type="component" value="Unassembled WGS sequence"/>
</dbReference>
<dbReference type="Pfam" id="PF08238">
    <property type="entry name" value="Sel1"/>
    <property type="match status" value="5"/>
</dbReference>
<keyword evidence="2" id="KW-1185">Reference proteome</keyword>
<evidence type="ECO:0000313" key="1">
    <source>
        <dbReference type="EMBL" id="EIJ41057.1"/>
    </source>
</evidence>